<dbReference type="EMBL" id="BGPR01000048">
    <property type="protein sequence ID" value="GBL86431.1"/>
    <property type="molecule type" value="Genomic_DNA"/>
</dbReference>
<keyword evidence="3" id="KW-1185">Reference proteome</keyword>
<comment type="caution">
    <text evidence="2">The sequence shown here is derived from an EMBL/GenBank/DDBJ whole genome shotgun (WGS) entry which is preliminary data.</text>
</comment>
<protein>
    <submittedName>
        <fullName evidence="2">Uncharacterized protein</fullName>
    </submittedName>
</protein>
<dbReference type="AlphaFoldDB" id="A0A4Y2B265"/>
<gene>
    <name evidence="2" type="ORF">AVEN_164589_1</name>
</gene>
<feature type="region of interest" description="Disordered" evidence="1">
    <location>
        <begin position="40"/>
        <end position="70"/>
    </location>
</feature>
<evidence type="ECO:0000256" key="1">
    <source>
        <dbReference type="SAM" id="MobiDB-lite"/>
    </source>
</evidence>
<evidence type="ECO:0000313" key="2">
    <source>
        <dbReference type="EMBL" id="GBL86431.1"/>
    </source>
</evidence>
<reference evidence="2 3" key="1">
    <citation type="journal article" date="2019" name="Sci. Rep.">
        <title>Orb-weaving spider Araneus ventricosus genome elucidates the spidroin gene catalogue.</title>
        <authorList>
            <person name="Kono N."/>
            <person name="Nakamura H."/>
            <person name="Ohtoshi R."/>
            <person name="Moran D.A.P."/>
            <person name="Shinohara A."/>
            <person name="Yoshida Y."/>
            <person name="Fujiwara M."/>
            <person name="Mori M."/>
            <person name="Tomita M."/>
            <person name="Arakawa K."/>
        </authorList>
    </citation>
    <scope>NUCLEOTIDE SEQUENCE [LARGE SCALE GENOMIC DNA]</scope>
</reference>
<proteinExistence type="predicted"/>
<organism evidence="2 3">
    <name type="scientific">Araneus ventricosus</name>
    <name type="common">Orbweaver spider</name>
    <name type="synonym">Epeira ventricosa</name>
    <dbReference type="NCBI Taxonomy" id="182803"/>
    <lineage>
        <taxon>Eukaryota</taxon>
        <taxon>Metazoa</taxon>
        <taxon>Ecdysozoa</taxon>
        <taxon>Arthropoda</taxon>
        <taxon>Chelicerata</taxon>
        <taxon>Arachnida</taxon>
        <taxon>Araneae</taxon>
        <taxon>Araneomorphae</taxon>
        <taxon>Entelegynae</taxon>
        <taxon>Araneoidea</taxon>
        <taxon>Araneidae</taxon>
        <taxon>Araneus</taxon>
    </lineage>
</organism>
<sequence length="94" mass="10323">MNGLVCNGNSEDLPYNHLLNDRQFRNLSICCSVGDYTKEPIKKDKDSGPDGTTHHGAQQEKAVASSGHPQPQYLPCMLARIYTLGATSGYVYHP</sequence>
<name>A0A4Y2B265_ARAVE</name>
<dbReference type="Proteomes" id="UP000499080">
    <property type="component" value="Unassembled WGS sequence"/>
</dbReference>
<evidence type="ECO:0000313" key="3">
    <source>
        <dbReference type="Proteomes" id="UP000499080"/>
    </source>
</evidence>
<accession>A0A4Y2B265</accession>